<feature type="signal peptide" evidence="1">
    <location>
        <begin position="1"/>
        <end position="35"/>
    </location>
</feature>
<evidence type="ECO:0000259" key="2">
    <source>
        <dbReference type="Pfam" id="PF26641"/>
    </source>
</evidence>
<feature type="domain" description="DUF8213" evidence="2">
    <location>
        <begin position="36"/>
        <end position="81"/>
    </location>
</feature>
<comment type="caution">
    <text evidence="3">The sequence shown here is derived from an EMBL/GenBank/DDBJ whole genome shotgun (WGS) entry which is preliminary data.</text>
</comment>
<dbReference type="InterPro" id="IPR058526">
    <property type="entry name" value="DUF8213"/>
</dbReference>
<gene>
    <name evidence="3" type="ORF">BJ878DRAFT_563918</name>
</gene>
<sequence>MKKSWKYCPAVLLYPVKMFLLSIAAMLAMAPSAMATVTCLKVEATATAAWVSAANKICIWTDVVGSLFGITVIGSDYSCKASAEPVAQVLRSGMSTRKTASRTIYARISTVLLTALRKFPGRLLPGVEGDMGANSNNVKNPNYGALVLLRWMIGSTDSKMDARGRPE</sequence>
<dbReference type="Pfam" id="PF26641">
    <property type="entry name" value="DUF8213"/>
    <property type="match status" value="1"/>
</dbReference>
<keyword evidence="4" id="KW-1185">Reference proteome</keyword>
<reference evidence="3" key="1">
    <citation type="journal article" date="2021" name="IMA Fungus">
        <title>Genomic characterization of three marine fungi, including Emericellopsis atlantica sp. nov. with signatures of a generalist lifestyle and marine biomass degradation.</title>
        <authorList>
            <person name="Hagestad O.C."/>
            <person name="Hou L."/>
            <person name="Andersen J.H."/>
            <person name="Hansen E.H."/>
            <person name="Altermark B."/>
            <person name="Li C."/>
            <person name="Kuhnert E."/>
            <person name="Cox R.J."/>
            <person name="Crous P.W."/>
            <person name="Spatafora J.W."/>
            <person name="Lail K."/>
            <person name="Amirebrahimi M."/>
            <person name="Lipzen A."/>
            <person name="Pangilinan J."/>
            <person name="Andreopoulos W."/>
            <person name="Hayes R.D."/>
            <person name="Ng V."/>
            <person name="Grigoriev I.V."/>
            <person name="Jackson S.A."/>
            <person name="Sutton T.D.S."/>
            <person name="Dobson A.D.W."/>
            <person name="Rama T."/>
        </authorList>
    </citation>
    <scope>NUCLEOTIDE SEQUENCE</scope>
    <source>
        <strain evidence="3">TRa3180A</strain>
    </source>
</reference>
<evidence type="ECO:0000313" key="3">
    <source>
        <dbReference type="EMBL" id="KAG9248567.1"/>
    </source>
</evidence>
<keyword evidence="1" id="KW-0732">Signal</keyword>
<protein>
    <recommendedName>
        <fullName evidence="2">DUF8213 domain-containing protein</fullName>
    </recommendedName>
</protein>
<name>A0A9P7ZBC9_9HELO</name>
<dbReference type="AlphaFoldDB" id="A0A9P7ZBC9"/>
<evidence type="ECO:0000313" key="4">
    <source>
        <dbReference type="Proteomes" id="UP000887226"/>
    </source>
</evidence>
<feature type="chain" id="PRO_5040206194" description="DUF8213 domain-containing protein" evidence="1">
    <location>
        <begin position="36"/>
        <end position="167"/>
    </location>
</feature>
<proteinExistence type="predicted"/>
<dbReference type="Proteomes" id="UP000887226">
    <property type="component" value="Unassembled WGS sequence"/>
</dbReference>
<dbReference type="EMBL" id="MU253746">
    <property type="protein sequence ID" value="KAG9248567.1"/>
    <property type="molecule type" value="Genomic_DNA"/>
</dbReference>
<accession>A0A9P7ZBC9</accession>
<evidence type="ECO:0000256" key="1">
    <source>
        <dbReference type="SAM" id="SignalP"/>
    </source>
</evidence>
<organism evidence="3 4">
    <name type="scientific">Calycina marina</name>
    <dbReference type="NCBI Taxonomy" id="1763456"/>
    <lineage>
        <taxon>Eukaryota</taxon>
        <taxon>Fungi</taxon>
        <taxon>Dikarya</taxon>
        <taxon>Ascomycota</taxon>
        <taxon>Pezizomycotina</taxon>
        <taxon>Leotiomycetes</taxon>
        <taxon>Helotiales</taxon>
        <taxon>Pezizellaceae</taxon>
        <taxon>Calycina</taxon>
    </lineage>
</organism>